<comment type="cofactor">
    <cofactor evidence="1">
        <name>Mg(2+)</name>
        <dbReference type="ChEBI" id="CHEBI:18420"/>
    </cofactor>
</comment>
<dbReference type="STRING" id="1071381.G8C1D7"/>
<dbReference type="GO" id="GO:0004660">
    <property type="term" value="F:protein farnesyltransferase activity"/>
    <property type="evidence" value="ECO:0007669"/>
    <property type="project" value="UniProtKB-EC"/>
</dbReference>
<dbReference type="GO" id="GO:0005965">
    <property type="term" value="C:protein farnesyltransferase complex"/>
    <property type="evidence" value="ECO:0007669"/>
    <property type="project" value="EnsemblFungi"/>
</dbReference>
<keyword evidence="6" id="KW-0808">Transferase</keyword>
<comment type="similarity">
    <text evidence="2">Belongs to the protein prenyltransferase subunit alpha family.</text>
</comment>
<evidence type="ECO:0000256" key="4">
    <source>
        <dbReference type="ARBA" id="ARBA00012702"/>
    </source>
</evidence>
<protein>
    <recommendedName>
        <fullName evidence="9">Protein farnesyltransferase/geranylgeranyltransferase type-1 subunit alpha</fullName>
        <ecNumber evidence="4">2.5.1.58</ecNumber>
        <ecNumber evidence="3">2.5.1.59</ecNumber>
    </recommendedName>
    <alternativeName>
        <fullName evidence="12">CAAX farnesyltransferase subunit alpha</fullName>
    </alternativeName>
    <alternativeName>
        <fullName evidence="11">FTase-alpha</fullName>
    </alternativeName>
    <alternativeName>
        <fullName evidence="10">Ras proteins prenyltransferase subunit alpha</fullName>
    </alternativeName>
    <alternativeName>
        <fullName evidence="13">Type I protein geranyl-geranyltransferase subunit alpha</fullName>
    </alternativeName>
</protein>
<dbReference type="GO" id="GO:0004662">
    <property type="term" value="F:CAAX-protein geranylgeranyltransferase activity"/>
    <property type="evidence" value="ECO:0007669"/>
    <property type="project" value="UniProtKB-EC"/>
</dbReference>
<dbReference type="RefSeq" id="XP_003688399.1">
    <property type="nucleotide sequence ID" value="XM_003688351.1"/>
</dbReference>
<evidence type="ECO:0000313" key="15">
    <source>
        <dbReference type="Proteomes" id="UP000005666"/>
    </source>
</evidence>
<dbReference type="EMBL" id="HE612869">
    <property type="protein sequence ID" value="CCE65965.1"/>
    <property type="molecule type" value="Genomic_DNA"/>
</dbReference>
<dbReference type="GeneID" id="11532077"/>
<dbReference type="OMA" id="WAIRTFN"/>
<keyword evidence="15" id="KW-1185">Reference proteome</keyword>
<dbReference type="PANTHER" id="PTHR11129">
    <property type="entry name" value="PROTEIN FARNESYLTRANSFERASE ALPHA SUBUNIT/RAB GERANYLGERANYL TRANSFERASE ALPHA SUBUNIT"/>
    <property type="match status" value="1"/>
</dbReference>
<evidence type="ECO:0000256" key="13">
    <source>
        <dbReference type="ARBA" id="ARBA00043219"/>
    </source>
</evidence>
<evidence type="ECO:0000256" key="10">
    <source>
        <dbReference type="ARBA" id="ARBA00041392"/>
    </source>
</evidence>
<dbReference type="EC" id="2.5.1.58" evidence="4"/>
<dbReference type="EC" id="2.5.1.59" evidence="3"/>
<evidence type="ECO:0000313" key="14">
    <source>
        <dbReference type="EMBL" id="CCE65965.1"/>
    </source>
</evidence>
<evidence type="ECO:0000256" key="1">
    <source>
        <dbReference type="ARBA" id="ARBA00001946"/>
    </source>
</evidence>
<gene>
    <name evidence="14" type="primary">TPHA0N01840</name>
    <name evidence="14" type="ordered locus">TPHA_0N01840</name>
</gene>
<organism evidence="14 15">
    <name type="scientific">Tetrapisispora phaffii (strain ATCC 24235 / CBS 4417 / NBRC 1672 / NRRL Y-8282 / UCD 70-5)</name>
    <name type="common">Yeast</name>
    <name type="synonym">Fabospora phaffii</name>
    <dbReference type="NCBI Taxonomy" id="1071381"/>
    <lineage>
        <taxon>Eukaryota</taxon>
        <taxon>Fungi</taxon>
        <taxon>Dikarya</taxon>
        <taxon>Ascomycota</taxon>
        <taxon>Saccharomycotina</taxon>
        <taxon>Saccharomycetes</taxon>
        <taxon>Saccharomycetales</taxon>
        <taxon>Saccharomycetaceae</taxon>
        <taxon>Tetrapisispora</taxon>
    </lineage>
</organism>
<name>G8C1D7_TETPH</name>
<evidence type="ECO:0000256" key="12">
    <source>
        <dbReference type="ARBA" id="ARBA00043086"/>
    </source>
</evidence>
<evidence type="ECO:0000256" key="3">
    <source>
        <dbReference type="ARBA" id="ARBA00012700"/>
    </source>
</evidence>
<keyword evidence="8" id="KW-0460">Magnesium</keyword>
<sequence>MMSEFDVSLYSDIEPLPIETGLDNELCQIMYTDEYKQVIGIARRLISNGEFSERALDLTSCVIDLSPAFYTIWNYRFNIVTALMAVSGDIEAFLNKELDWLDEVTLNNPKNYQIWSYRQALLEVHPNASLKRELPVLEMMIDEDTKNYHVWSYRKWCVQKFNDFTNEFQFADSLIEKDIYNNSAWTHRMFVLKNLTSNKNEDNWNEQLKKETIDFEIEYAKQKITLCPQNVSSWNYLRGILDKYFDEDYTINGIDEFAIQYIDNIFEKNESELTETNSTNLPQLKSSYALQFVADGYSRIPDKKNMAIKAYKSLSIKYDPIRRGLWNHMISKLSA</sequence>
<dbReference type="OrthoDB" id="272289at2759"/>
<evidence type="ECO:0000256" key="11">
    <source>
        <dbReference type="ARBA" id="ARBA00042436"/>
    </source>
</evidence>
<dbReference type="InterPro" id="IPR002088">
    <property type="entry name" value="Prenyl_trans_a"/>
</dbReference>
<evidence type="ECO:0000256" key="6">
    <source>
        <dbReference type="ARBA" id="ARBA00022679"/>
    </source>
</evidence>
<dbReference type="GO" id="GO:0007323">
    <property type="term" value="P:peptide pheromone maturation"/>
    <property type="evidence" value="ECO:0007669"/>
    <property type="project" value="EnsemblFungi"/>
</dbReference>
<evidence type="ECO:0000256" key="8">
    <source>
        <dbReference type="ARBA" id="ARBA00022842"/>
    </source>
</evidence>
<dbReference type="HOGENOM" id="CLU_026582_1_0_1"/>
<reference evidence="14 15" key="1">
    <citation type="journal article" date="2011" name="Proc. Natl. Acad. Sci. U.S.A.">
        <title>Evolutionary erosion of yeast sex chromosomes by mating-type switching accidents.</title>
        <authorList>
            <person name="Gordon J.L."/>
            <person name="Armisen D."/>
            <person name="Proux-Wera E."/>
            <person name="Oheigeartaigh S.S."/>
            <person name="Byrne K.P."/>
            <person name="Wolfe K.H."/>
        </authorList>
    </citation>
    <scope>NUCLEOTIDE SEQUENCE [LARGE SCALE GENOMIC DNA]</scope>
    <source>
        <strain evidence="15">ATCC 24235 / CBS 4417 / NBRC 1672 / NRRL Y-8282 / UCD 70-5</strain>
    </source>
</reference>
<dbReference type="PANTHER" id="PTHR11129:SF1">
    <property type="entry name" value="PROTEIN FARNESYLTRANSFERASE_GERANYLGERANYLTRANSFERASE TYPE-1 SUBUNIT ALPHA"/>
    <property type="match status" value="1"/>
</dbReference>
<evidence type="ECO:0000256" key="9">
    <source>
        <dbReference type="ARBA" id="ARBA00040965"/>
    </source>
</evidence>
<evidence type="ECO:0000256" key="2">
    <source>
        <dbReference type="ARBA" id="ARBA00006734"/>
    </source>
</evidence>
<dbReference type="eggNOG" id="KOG0530">
    <property type="taxonomic scope" value="Eukaryota"/>
</dbReference>
<keyword evidence="5" id="KW-0637">Prenyltransferase</keyword>
<dbReference type="Pfam" id="PF01239">
    <property type="entry name" value="PPTA"/>
    <property type="match status" value="5"/>
</dbReference>
<dbReference type="SUPFAM" id="SSF48439">
    <property type="entry name" value="Protein prenylyltransferase"/>
    <property type="match status" value="1"/>
</dbReference>
<dbReference type="PROSITE" id="PS51147">
    <property type="entry name" value="PFTA"/>
    <property type="match status" value="5"/>
</dbReference>
<dbReference type="GO" id="GO:0005953">
    <property type="term" value="C:CAAX-protein geranylgeranyltransferase complex"/>
    <property type="evidence" value="ECO:0007669"/>
    <property type="project" value="EnsemblFungi"/>
</dbReference>
<dbReference type="AlphaFoldDB" id="G8C1D7"/>
<evidence type="ECO:0000256" key="5">
    <source>
        <dbReference type="ARBA" id="ARBA00022602"/>
    </source>
</evidence>
<evidence type="ECO:0000256" key="7">
    <source>
        <dbReference type="ARBA" id="ARBA00022737"/>
    </source>
</evidence>
<dbReference type="Proteomes" id="UP000005666">
    <property type="component" value="Chromosome 14"/>
</dbReference>
<dbReference type="Gene3D" id="1.25.40.120">
    <property type="entry name" value="Protein prenylyltransferase"/>
    <property type="match status" value="1"/>
</dbReference>
<proteinExistence type="inferred from homology"/>
<accession>G8C1D7</accession>
<keyword evidence="7" id="KW-0677">Repeat</keyword>
<dbReference type="KEGG" id="tpf:TPHA_0N01840"/>